<dbReference type="EMBL" id="JAELYA010000004">
    <property type="protein sequence ID" value="MBO3275854.1"/>
    <property type="molecule type" value="Genomic_DNA"/>
</dbReference>
<dbReference type="CDD" id="cd18870">
    <property type="entry name" value="NUDIX_AcylCoAdiphos_Nudt19"/>
    <property type="match status" value="1"/>
</dbReference>
<proteinExistence type="predicted"/>
<evidence type="ECO:0000256" key="1">
    <source>
        <dbReference type="ARBA" id="ARBA00001936"/>
    </source>
</evidence>
<gene>
    <name evidence="8" type="ORF">JFY56_11525</name>
</gene>
<sequence length="264" mass="28910">MTDSPVLPRPATTVLLLRPAPGGVEVFMVVRNHAIDFCSGALVFPGGKQEQADSNPALRARCSGAEQCSDEELGFRIAGIREAFEECGVLLARRRGESELLSAAQLAPIVERWRQRLDSDTADIAELVEAEDLELAVDLMVPFAHWITPEFMAKRFDTWFFAAMAPADQLALHDGSEAVDSLWISPTAALAEAQAGRRTLVLATEQNLRLLSQADSVERALQDARARQIVSVQPWVEEIGGVRHLRIREDAGYAMKAVPLRAGI</sequence>
<dbReference type="InterPro" id="IPR000086">
    <property type="entry name" value="NUDIX_hydrolase_dom"/>
</dbReference>
<dbReference type="RefSeq" id="WP_208313833.1">
    <property type="nucleotide sequence ID" value="NZ_JAELYA010000004.1"/>
</dbReference>
<feature type="domain" description="Nudix hydrolase" evidence="7">
    <location>
        <begin position="7"/>
        <end position="206"/>
    </location>
</feature>
<dbReference type="Gene3D" id="3.90.79.10">
    <property type="entry name" value="Nucleoside Triphosphate Pyrophosphohydrolase"/>
    <property type="match status" value="1"/>
</dbReference>
<comment type="cofactor">
    <cofactor evidence="2">
        <name>Mg(2+)</name>
        <dbReference type="ChEBI" id="CHEBI:18420"/>
    </cofactor>
</comment>
<dbReference type="SUPFAM" id="SSF55811">
    <property type="entry name" value="Nudix"/>
    <property type="match status" value="1"/>
</dbReference>
<dbReference type="PANTHER" id="PTHR12318">
    <property type="entry name" value="TESTOSTERONE-REGULATED PROTEIN RP2"/>
    <property type="match status" value="1"/>
</dbReference>
<dbReference type="InterPro" id="IPR015797">
    <property type="entry name" value="NUDIX_hydrolase-like_dom_sf"/>
</dbReference>
<accession>A0ABS3TQC0</accession>
<evidence type="ECO:0000256" key="4">
    <source>
        <dbReference type="ARBA" id="ARBA00022801"/>
    </source>
</evidence>
<evidence type="ECO:0000259" key="7">
    <source>
        <dbReference type="PROSITE" id="PS51462"/>
    </source>
</evidence>
<evidence type="ECO:0000313" key="8">
    <source>
        <dbReference type="EMBL" id="MBO3275854.1"/>
    </source>
</evidence>
<dbReference type="InterPro" id="IPR039121">
    <property type="entry name" value="NUDT19"/>
</dbReference>
<evidence type="ECO:0000256" key="3">
    <source>
        <dbReference type="ARBA" id="ARBA00022723"/>
    </source>
</evidence>
<keyword evidence="4" id="KW-0378">Hydrolase</keyword>
<name>A0ABS3TQC0_9PSED</name>
<keyword evidence="5" id="KW-0460">Magnesium</keyword>
<keyword evidence="9" id="KW-1185">Reference proteome</keyword>
<organism evidence="8 9">
    <name type="scientific">Pseudomonas schmalbachii</name>
    <dbReference type="NCBI Taxonomy" id="2816993"/>
    <lineage>
        <taxon>Bacteria</taxon>
        <taxon>Pseudomonadati</taxon>
        <taxon>Pseudomonadota</taxon>
        <taxon>Gammaproteobacteria</taxon>
        <taxon>Pseudomonadales</taxon>
        <taxon>Pseudomonadaceae</taxon>
        <taxon>Pseudomonas</taxon>
    </lineage>
</organism>
<reference evidence="8 9" key="1">
    <citation type="submission" date="2020-12" db="EMBL/GenBank/DDBJ databases">
        <title>Pseudomonas schmalbachii sp. nov. isolated from millipede gut.</title>
        <authorList>
            <person name="Shelomi M."/>
        </authorList>
    </citation>
    <scope>NUCLEOTIDE SEQUENCE [LARGE SCALE GENOMIC DNA]</scope>
    <source>
        <strain evidence="8 9">Milli4</strain>
    </source>
</reference>
<dbReference type="Proteomes" id="UP000669060">
    <property type="component" value="Unassembled WGS sequence"/>
</dbReference>
<evidence type="ECO:0000256" key="2">
    <source>
        <dbReference type="ARBA" id="ARBA00001946"/>
    </source>
</evidence>
<dbReference type="PANTHER" id="PTHR12318:SF0">
    <property type="entry name" value="ACYL-COENZYME A DIPHOSPHATASE NUDT19"/>
    <property type="match status" value="1"/>
</dbReference>
<evidence type="ECO:0000256" key="6">
    <source>
        <dbReference type="ARBA" id="ARBA00023211"/>
    </source>
</evidence>
<keyword evidence="3" id="KW-0479">Metal-binding</keyword>
<comment type="caution">
    <text evidence="8">The sequence shown here is derived from an EMBL/GenBank/DDBJ whole genome shotgun (WGS) entry which is preliminary data.</text>
</comment>
<evidence type="ECO:0000256" key="5">
    <source>
        <dbReference type="ARBA" id="ARBA00022842"/>
    </source>
</evidence>
<evidence type="ECO:0000313" key="9">
    <source>
        <dbReference type="Proteomes" id="UP000669060"/>
    </source>
</evidence>
<protein>
    <recommendedName>
        <fullName evidence="7">Nudix hydrolase domain-containing protein</fullName>
    </recommendedName>
</protein>
<keyword evidence="6" id="KW-0464">Manganese</keyword>
<dbReference type="PROSITE" id="PS51462">
    <property type="entry name" value="NUDIX"/>
    <property type="match status" value="1"/>
</dbReference>
<comment type="cofactor">
    <cofactor evidence="1">
        <name>Mn(2+)</name>
        <dbReference type="ChEBI" id="CHEBI:29035"/>
    </cofactor>
</comment>